<keyword evidence="7" id="KW-0675">Receptor</keyword>
<accession>A0A914A8Z6</accession>
<dbReference type="Proteomes" id="UP000887568">
    <property type="component" value="Unplaced"/>
</dbReference>
<keyword evidence="8" id="KW-0807">Transducer</keyword>
<feature type="transmembrane region" description="Helical" evidence="9">
    <location>
        <begin position="76"/>
        <end position="96"/>
    </location>
</feature>
<evidence type="ECO:0000256" key="5">
    <source>
        <dbReference type="ARBA" id="ARBA00023040"/>
    </source>
</evidence>
<feature type="transmembrane region" description="Helical" evidence="9">
    <location>
        <begin position="202"/>
        <end position="231"/>
    </location>
</feature>
<dbReference type="GeneID" id="119730915"/>
<feature type="transmembrane region" description="Helical" evidence="9">
    <location>
        <begin position="295"/>
        <end position="315"/>
    </location>
</feature>
<dbReference type="PRINTS" id="PR00237">
    <property type="entry name" value="GPCRRHODOPSN"/>
</dbReference>
<evidence type="ECO:0000256" key="4">
    <source>
        <dbReference type="ARBA" id="ARBA00022989"/>
    </source>
</evidence>
<feature type="transmembrane region" description="Helical" evidence="9">
    <location>
        <begin position="116"/>
        <end position="139"/>
    </location>
</feature>
<dbReference type="SUPFAM" id="SSF81321">
    <property type="entry name" value="Family A G protein-coupled receptor-like"/>
    <property type="match status" value="1"/>
</dbReference>
<evidence type="ECO:0000313" key="11">
    <source>
        <dbReference type="EnsemblMetazoa" id="XP_038059906.1"/>
    </source>
</evidence>
<dbReference type="OrthoDB" id="10042731at2759"/>
<keyword evidence="3 9" id="KW-0812">Transmembrane</keyword>
<evidence type="ECO:0000256" key="9">
    <source>
        <dbReference type="SAM" id="Phobius"/>
    </source>
</evidence>
<dbReference type="PANTHER" id="PTHR24228:SF72">
    <property type="entry name" value="G-PROTEIN COUPLED RECEPTORS FAMILY 1 PROFILE DOMAIN-CONTAINING PROTEIN"/>
    <property type="match status" value="1"/>
</dbReference>
<feature type="transmembrane region" description="Helical" evidence="9">
    <location>
        <begin position="41"/>
        <end position="64"/>
    </location>
</feature>
<dbReference type="GO" id="GO:0005886">
    <property type="term" value="C:plasma membrane"/>
    <property type="evidence" value="ECO:0007669"/>
    <property type="project" value="UniProtKB-SubCell"/>
</dbReference>
<keyword evidence="6 9" id="KW-0472">Membrane</keyword>
<feature type="transmembrane region" description="Helical" evidence="9">
    <location>
        <begin position="151"/>
        <end position="173"/>
    </location>
</feature>
<dbReference type="CDD" id="cd00637">
    <property type="entry name" value="7tm_classA_rhodopsin-like"/>
    <property type="match status" value="1"/>
</dbReference>
<evidence type="ECO:0000256" key="3">
    <source>
        <dbReference type="ARBA" id="ARBA00022692"/>
    </source>
</evidence>
<dbReference type="PANTHER" id="PTHR24228">
    <property type="entry name" value="B2 BRADYKININ RECEPTOR/ANGIOTENSIN II RECEPTOR"/>
    <property type="match status" value="1"/>
</dbReference>
<evidence type="ECO:0000256" key="2">
    <source>
        <dbReference type="ARBA" id="ARBA00022475"/>
    </source>
</evidence>
<dbReference type="Gene3D" id="1.20.1070.10">
    <property type="entry name" value="Rhodopsin 7-helix transmembrane proteins"/>
    <property type="match status" value="1"/>
</dbReference>
<dbReference type="InterPro" id="IPR017452">
    <property type="entry name" value="GPCR_Rhodpsn_7TM"/>
</dbReference>
<dbReference type="PROSITE" id="PS50262">
    <property type="entry name" value="G_PROTEIN_RECEP_F1_2"/>
    <property type="match status" value="1"/>
</dbReference>
<evidence type="ECO:0000313" key="12">
    <source>
        <dbReference type="Proteomes" id="UP000887568"/>
    </source>
</evidence>
<evidence type="ECO:0000256" key="1">
    <source>
        <dbReference type="ARBA" id="ARBA00004651"/>
    </source>
</evidence>
<dbReference type="InterPro" id="IPR000276">
    <property type="entry name" value="GPCR_Rhodpsn"/>
</dbReference>
<keyword evidence="12" id="KW-1185">Reference proteome</keyword>
<keyword evidence="5" id="KW-0297">G-protein coupled receptor</keyword>
<name>A0A914A8Z6_PATMI</name>
<feature type="transmembrane region" description="Helical" evidence="9">
    <location>
        <begin position="266"/>
        <end position="289"/>
    </location>
</feature>
<dbReference type="RefSeq" id="XP_038059906.1">
    <property type="nucleotide sequence ID" value="XM_038203978.1"/>
</dbReference>
<dbReference type="EnsemblMetazoa" id="XM_038203978.1">
    <property type="protein sequence ID" value="XP_038059906.1"/>
    <property type="gene ID" value="LOC119730915"/>
</dbReference>
<dbReference type="OMA" id="ILLMICW"/>
<evidence type="ECO:0000256" key="8">
    <source>
        <dbReference type="ARBA" id="ARBA00023224"/>
    </source>
</evidence>
<protein>
    <recommendedName>
        <fullName evidence="10">G-protein coupled receptors family 1 profile domain-containing protein</fullName>
    </recommendedName>
</protein>
<dbReference type="AlphaFoldDB" id="A0A914A8Z6"/>
<dbReference type="SMART" id="SM01381">
    <property type="entry name" value="7TM_GPCR_Srsx"/>
    <property type="match status" value="1"/>
</dbReference>
<feature type="domain" description="G-protein coupled receptors family 1 profile" evidence="10">
    <location>
        <begin position="55"/>
        <end position="312"/>
    </location>
</feature>
<evidence type="ECO:0000259" key="10">
    <source>
        <dbReference type="PROSITE" id="PS50262"/>
    </source>
</evidence>
<comment type="subcellular location">
    <subcellularLocation>
        <location evidence="1">Cell membrane</location>
        <topology evidence="1">Multi-pass membrane protein</topology>
    </subcellularLocation>
</comment>
<sequence>MSFSHYAMDSNMDSYQFANSSTAPTSIPSQNSDSFGERVGVTVYVGLLAVVGFVGNILVIVSVAISPRLRTTSYAFIVNLSVADLLINVFVIPAIGVSFFDYGWPHDIFWCRWLCYLFLLCVGVSLLTVTDIAASRYCFVSRPRQTYRKYFGCKSVAIILIHNWFVALLFIFIHSWSGISGIQYHPVLRFCFLKDSGNLEFWYINFIMIYFLATCFVLIPCLYCLTFRTLYLSQRRVRRQTAPRSRGSFGHWRQILHPAEVKLTKMMALIFILLVLCFTPVSIMHFFIVDPIYQRLGVVLLLTNSSLNPFVYAWLNTHFKKAYKRILLCGKGYRGRVKPLVV</sequence>
<evidence type="ECO:0000256" key="6">
    <source>
        <dbReference type="ARBA" id="ARBA00023136"/>
    </source>
</evidence>
<evidence type="ECO:0000256" key="7">
    <source>
        <dbReference type="ARBA" id="ARBA00023170"/>
    </source>
</evidence>
<dbReference type="GO" id="GO:0004930">
    <property type="term" value="F:G protein-coupled receptor activity"/>
    <property type="evidence" value="ECO:0007669"/>
    <property type="project" value="UniProtKB-KW"/>
</dbReference>
<dbReference type="Pfam" id="PF00001">
    <property type="entry name" value="7tm_1"/>
    <property type="match status" value="1"/>
</dbReference>
<proteinExistence type="predicted"/>
<organism evidence="11 12">
    <name type="scientific">Patiria miniata</name>
    <name type="common">Bat star</name>
    <name type="synonym">Asterina miniata</name>
    <dbReference type="NCBI Taxonomy" id="46514"/>
    <lineage>
        <taxon>Eukaryota</taxon>
        <taxon>Metazoa</taxon>
        <taxon>Echinodermata</taxon>
        <taxon>Eleutherozoa</taxon>
        <taxon>Asterozoa</taxon>
        <taxon>Asteroidea</taxon>
        <taxon>Valvatacea</taxon>
        <taxon>Valvatida</taxon>
        <taxon>Asterinidae</taxon>
        <taxon>Patiria</taxon>
    </lineage>
</organism>
<keyword evidence="4 9" id="KW-1133">Transmembrane helix</keyword>
<reference evidence="11" key="1">
    <citation type="submission" date="2022-11" db="UniProtKB">
        <authorList>
            <consortium name="EnsemblMetazoa"/>
        </authorList>
    </citation>
    <scope>IDENTIFICATION</scope>
</reference>
<keyword evidence="2" id="KW-1003">Cell membrane</keyword>